<organism evidence="2 3">
    <name type="scientific">Limosilactobacillus fastidiosus</name>
    <dbReference type="NCBI Taxonomy" id="2759855"/>
    <lineage>
        <taxon>Bacteria</taxon>
        <taxon>Bacillati</taxon>
        <taxon>Bacillota</taxon>
        <taxon>Bacilli</taxon>
        <taxon>Lactobacillales</taxon>
        <taxon>Lactobacillaceae</taxon>
        <taxon>Limosilactobacillus</taxon>
    </lineage>
</organism>
<dbReference type="Proteomes" id="UP000544052">
    <property type="component" value="Unassembled WGS sequence"/>
</dbReference>
<keyword evidence="4" id="KW-1185">Reference proteome</keyword>
<accession>A0A7W3TY14</accession>
<dbReference type="Gene3D" id="3.40.390.10">
    <property type="entry name" value="Collagenase (Catalytic Domain)"/>
    <property type="match status" value="1"/>
</dbReference>
<gene>
    <name evidence="2" type="ORF">H5R63_00955</name>
    <name evidence="1" type="ORF">H5R64_05405</name>
</gene>
<evidence type="ECO:0000313" key="3">
    <source>
        <dbReference type="Proteomes" id="UP000518255"/>
    </source>
</evidence>
<dbReference type="EMBL" id="JACIUZ010000036">
    <property type="protein sequence ID" value="MBB1063200.1"/>
    <property type="molecule type" value="Genomic_DNA"/>
</dbReference>
<reference evidence="3 4" key="1">
    <citation type="submission" date="2020-07" db="EMBL/GenBank/DDBJ databases">
        <title>Description of Limosilactobacillus balticus sp. nov., Limosilactobacillus agrestis sp. nov., Limosilactobacillus albertensis sp. nov., Limosilactobacillus rudii sp. nov., Limosilactobacillus fastidiosus sp. nov., five novel Limosilactobacillus species isolated from the vertebrate gastrointestinal tract, and proposal of 6 subspecies of Limosilactobacillus reuteri adapted to the gastrointestinal tract of specific vertebrate hosts.</title>
        <authorList>
            <person name="Li F."/>
            <person name="Cheng C."/>
            <person name="Zheng J."/>
            <person name="Quevedo R.M."/>
            <person name="Li J."/>
            <person name="Roos S."/>
            <person name="Gaenzle M.G."/>
            <person name="Walter J."/>
        </authorList>
    </citation>
    <scope>NUCLEOTIDE SEQUENCE [LARGE SCALE GENOMIC DNA]</scope>
    <source>
        <strain evidence="2 3">WF-MA3-C</strain>
        <strain evidence="1 4">WF-MO7-1</strain>
    </source>
</reference>
<dbReference type="Proteomes" id="UP000518255">
    <property type="component" value="Unassembled WGS sequence"/>
</dbReference>
<evidence type="ECO:0000313" key="2">
    <source>
        <dbReference type="EMBL" id="MBB1085384.1"/>
    </source>
</evidence>
<dbReference type="InterPro" id="IPR024079">
    <property type="entry name" value="MetalloPept_cat_dom_sf"/>
</dbReference>
<name>A0A7W3TY14_9LACO</name>
<dbReference type="RefSeq" id="WP_182580182.1">
    <property type="nucleotide sequence ID" value="NZ_JACIUY010000042.1"/>
</dbReference>
<evidence type="ECO:0000313" key="4">
    <source>
        <dbReference type="Proteomes" id="UP000544052"/>
    </source>
</evidence>
<sequence length="790" mass="92542">MSEVQNPLTTLMKKKFGITRQSSLTITENDTPFTTFRKVANYIYKNGDWSENDITESIKNYLELSHLENEVLTVKRTTLGESMIGSSAKGKDIFELQVKDEQGKTRTKYMALDMDNKSWNTQGDQWKHKNNDSVNWYTGNLNYTVGYAKLLKDMYQNWQFDTMSKAEFDAPRDLFASQMQKFVKHTYSGKKWEFLFKPDLIGTLNHDEFLKATKPGDDDFRKLANEFLKRHPEFVAEYGLDRKFSERSYWIHRKDTYVLNFVNKYLQNTYNIVRQQRYEHELGKEVHAKSWEPKKNINKETQQIMDKTVLHQYFNKIELDNDVDLALFKKFEDEAMRLMAKMPGNKEQPVLRLRKLGNHKAAGMYVPMLNTIIVDFRKPSEIYADRQENKKEEASFSSFIHEYGHYLDHQLGSRKNLSLDSQKPQNFVEAPTLSLQPAFANILKQYTEKLKKDGVTGKKLEYFSTPSEAFARAFEVYTYEQCGLRGNLNQNQDDYKTVQFTAFDPELRKQLTEYFDHIPAINHLRKTLNVDTSISQKRHISDERQNQEILKDRTQLANFSIDLLRKWTQDAHQVENLISTTGKQLNVSNPTRVIAYDKWGDNLPELISLHALHTKGIAIKKYREVDHIQAYSRQNGHWYPDKIYSVPDLKEAMINNNHDLDSLHELQKAKKFAKADDKKLEEVVSKQLEQEHPENSEDQIQNKIAKYILVSAHSLKNEQPPFKFTDEERKVVNGLGDHSRANLYAQSFKLAQKYEPKLQQEIKFGINHVASKNLEVGKQLWLCFNKPKEH</sequence>
<dbReference type="EMBL" id="JACIUY010000042">
    <property type="protein sequence ID" value="MBB1085384.1"/>
    <property type="molecule type" value="Genomic_DNA"/>
</dbReference>
<dbReference type="GO" id="GO:0008237">
    <property type="term" value="F:metallopeptidase activity"/>
    <property type="evidence" value="ECO:0007669"/>
    <property type="project" value="InterPro"/>
</dbReference>
<dbReference type="AlphaFoldDB" id="A0A7W3TY14"/>
<comment type="caution">
    <text evidence="2">The sequence shown here is derived from an EMBL/GenBank/DDBJ whole genome shotgun (WGS) entry which is preliminary data.</text>
</comment>
<proteinExistence type="predicted"/>
<protein>
    <recommendedName>
        <fullName evidence="5">Large polyvalent protein-associated domain-containing protein</fullName>
    </recommendedName>
</protein>
<evidence type="ECO:0008006" key="5">
    <source>
        <dbReference type="Google" id="ProtNLM"/>
    </source>
</evidence>
<evidence type="ECO:0000313" key="1">
    <source>
        <dbReference type="EMBL" id="MBB1063200.1"/>
    </source>
</evidence>